<dbReference type="InterPro" id="IPR036964">
    <property type="entry name" value="RASGEF_cat_dom_sf"/>
</dbReference>
<feature type="compositionally biased region" description="Pro residues" evidence="3">
    <location>
        <begin position="180"/>
        <end position="194"/>
    </location>
</feature>
<gene>
    <name evidence="6" type="ORF">CC85DRAFT_47323</name>
</gene>
<dbReference type="SUPFAM" id="SSF48366">
    <property type="entry name" value="Ras GEF"/>
    <property type="match status" value="1"/>
</dbReference>
<feature type="region of interest" description="Disordered" evidence="3">
    <location>
        <begin position="391"/>
        <end position="426"/>
    </location>
</feature>
<dbReference type="GO" id="GO:0005886">
    <property type="term" value="C:plasma membrane"/>
    <property type="evidence" value="ECO:0007669"/>
    <property type="project" value="TreeGrafter"/>
</dbReference>
<feature type="region of interest" description="Disordered" evidence="3">
    <location>
        <begin position="172"/>
        <end position="204"/>
    </location>
</feature>
<dbReference type="STRING" id="879819.A0A0J0XQU3"/>
<evidence type="ECO:0000256" key="3">
    <source>
        <dbReference type="SAM" id="MobiDB-lite"/>
    </source>
</evidence>
<evidence type="ECO:0000259" key="4">
    <source>
        <dbReference type="PROSITE" id="PS50009"/>
    </source>
</evidence>
<feature type="compositionally biased region" description="Low complexity" evidence="3">
    <location>
        <begin position="678"/>
        <end position="690"/>
    </location>
</feature>
<feature type="region of interest" description="Disordered" evidence="3">
    <location>
        <begin position="71"/>
        <end position="105"/>
    </location>
</feature>
<dbReference type="OrthoDB" id="28357at2759"/>
<dbReference type="GO" id="GO:0005085">
    <property type="term" value="F:guanyl-nucleotide exchange factor activity"/>
    <property type="evidence" value="ECO:0007669"/>
    <property type="project" value="UniProtKB-KW"/>
</dbReference>
<evidence type="ECO:0000256" key="1">
    <source>
        <dbReference type="ARBA" id="ARBA00022658"/>
    </source>
</evidence>
<dbReference type="GeneID" id="28987802"/>
<dbReference type="InterPro" id="IPR027417">
    <property type="entry name" value="P-loop_NTPase"/>
</dbReference>
<feature type="domain" description="N-terminal Ras-GEF" evidence="5">
    <location>
        <begin position="494"/>
        <end position="628"/>
    </location>
</feature>
<dbReference type="InterPro" id="IPR001895">
    <property type="entry name" value="RASGEF_cat_dom"/>
</dbReference>
<reference evidence="6 7" key="1">
    <citation type="submission" date="2015-03" db="EMBL/GenBank/DDBJ databases">
        <title>Genomics and transcriptomics of the oil-accumulating basidiomycete yeast T. oleaginosus allow insights into substrate utilization and the diverse evolutionary trajectories of mating systems in fungi.</title>
        <authorList>
            <consortium name="DOE Joint Genome Institute"/>
            <person name="Kourist R."/>
            <person name="Kracht O."/>
            <person name="Bracharz F."/>
            <person name="Lipzen A."/>
            <person name="Nolan M."/>
            <person name="Ohm R."/>
            <person name="Grigoriev I."/>
            <person name="Sun S."/>
            <person name="Heitman J."/>
            <person name="Bruck T."/>
            <person name="Nowrousian M."/>
        </authorList>
    </citation>
    <scope>NUCLEOTIDE SEQUENCE [LARGE SCALE GENOMIC DNA]</scope>
    <source>
        <strain evidence="6 7">IBC0246</strain>
    </source>
</reference>
<dbReference type="Gene3D" id="1.10.840.10">
    <property type="entry name" value="Ras guanine-nucleotide exchange factors catalytic domain"/>
    <property type="match status" value="1"/>
</dbReference>
<dbReference type="Proteomes" id="UP000053611">
    <property type="component" value="Unassembled WGS sequence"/>
</dbReference>
<protein>
    <submittedName>
        <fullName evidence="6">Ras GEF</fullName>
    </submittedName>
</protein>
<dbReference type="EMBL" id="KQ087194">
    <property type="protein sequence ID" value="KLT43466.1"/>
    <property type="molecule type" value="Genomic_DNA"/>
</dbReference>
<dbReference type="PROSITE" id="PS50212">
    <property type="entry name" value="RASGEF_NTER"/>
    <property type="match status" value="1"/>
</dbReference>
<feature type="region of interest" description="Disordered" evidence="3">
    <location>
        <begin position="661"/>
        <end position="718"/>
    </location>
</feature>
<dbReference type="Pfam" id="PF00618">
    <property type="entry name" value="RasGEF_N"/>
    <property type="match status" value="1"/>
</dbReference>
<evidence type="ECO:0000313" key="7">
    <source>
        <dbReference type="Proteomes" id="UP000053611"/>
    </source>
</evidence>
<dbReference type="AlphaFoldDB" id="A0A0J0XQU3"/>
<feature type="compositionally biased region" description="Polar residues" evidence="3">
    <location>
        <begin position="698"/>
        <end position="716"/>
    </location>
</feature>
<keyword evidence="1 2" id="KW-0344">Guanine-nucleotide releasing factor</keyword>
<evidence type="ECO:0000256" key="2">
    <source>
        <dbReference type="PROSITE-ProRule" id="PRU00168"/>
    </source>
</evidence>
<dbReference type="RefSeq" id="XP_018279957.1">
    <property type="nucleotide sequence ID" value="XM_018427199.1"/>
</dbReference>
<feature type="compositionally biased region" description="Polar residues" evidence="3">
    <location>
        <begin position="664"/>
        <end position="677"/>
    </location>
</feature>
<accession>A0A0J0XQU3</accession>
<keyword evidence="7" id="KW-1185">Reference proteome</keyword>
<dbReference type="Pfam" id="PF00617">
    <property type="entry name" value="RasGEF"/>
    <property type="match status" value="1"/>
</dbReference>
<feature type="compositionally biased region" description="Pro residues" evidence="3">
    <location>
        <begin position="1"/>
        <end position="11"/>
    </location>
</feature>
<dbReference type="InterPro" id="IPR000651">
    <property type="entry name" value="Ras-like_Gua-exchang_fac_N"/>
</dbReference>
<dbReference type="GO" id="GO:0007265">
    <property type="term" value="P:Ras protein signal transduction"/>
    <property type="evidence" value="ECO:0007669"/>
    <property type="project" value="TreeGrafter"/>
</dbReference>
<dbReference type="Gene3D" id="1.20.870.10">
    <property type="entry name" value="Son of sevenless (SoS) protein Chain: S domain 1"/>
    <property type="match status" value="1"/>
</dbReference>
<evidence type="ECO:0000313" key="6">
    <source>
        <dbReference type="EMBL" id="KLT43466.1"/>
    </source>
</evidence>
<dbReference type="PANTHER" id="PTHR23113:SF348">
    <property type="entry name" value="GUANYL-NUCLEOTIDE EXCHANGE FACTOR RASGEF, PUTATIVE (AFU_ORTHOLOGUE AFUA_1G04700)-RELATED"/>
    <property type="match status" value="1"/>
</dbReference>
<dbReference type="InterPro" id="IPR008937">
    <property type="entry name" value="Ras-like_GEF"/>
</dbReference>
<sequence length="986" mass="107302">MFSSSQPPPPSLSHSRRTGPVHDVGTMREGEPPPNLTPEETEANNLLRSVRLKVASRDAEAIRRARWTMIDGPAARKVEDTSAPDFNTLPRRARPRIPSEPIPASAAMGDVRRDLGASPAVPPLPQPLPPLAGRSPIPSAVAAVPVSPMPTSTAPISATPIPTSPLPPSSMPAYLALTSPMPPVSSTPSSPQPPQTFVAGAAPTEETGDSSYVIAVVGHDGVGKSTVIRRAMKTWGGSLPVKKLTKDGHVVRSSFAEIKAGGKLTHDCKVEFVELGLVALDLSGGPGPIWPQEVSPVSGVILCYDATRSETLTGLSESLARLCPDVPAVLLACKSDPDKTLEVDAHVGDQIGHPYNVGLIEVTTATSQGKGKMRTGLRWLLYKLEEKNRRSEAPVGANAPWQKGHHMSQSRGSVGSDDHHSSSSSLGWMMEGETATSTEGSLESESVAVERVLNPAEGVNSAAVAAAAAVAAIPPAALASQASLERGSSKAGKPDGEIYVSLQELFNRLFTAIVSTENDQFVNTFFLVYRRFCQPRDLMTEFLERFIEVEQYAVSRDIRLWALMKLAGALKDWATKYPGDLIDLETQALFRKTLGCMLKYTFLAHVTVDLVSIEQGLDKVVDVDQSWSCRPTLDEANLHTPETAAALELVVEKDGILLEDESAPYSNTDGTTPMQDKSGSTYSRSSTSLTVDLDPMPTTRSGDSGSEQSRSVYSNDESGHRKWSSAINALLHMEAQHFALELTLMQWELFAAIRPRDVFRHDFGKERDDPVGRSIDFFNHLSRWVSTMILAHPKPKGRAKVYEAFVKIAHQLRKLNNYDCLCAVLSGLRETSIHRLGQTHQLVRLDAQLMRDHQSHLKLMDARNGYGHYRRALQADTSYNHTAIPLLSAILGLVSRLQAARTPDRREDGMVQWDKFQRFGDILMAIPTFQERGSMVPGSVSISFRRLIEATPVISSEDGLYERSRLVEPGGSQTGGVLRKLANFSL</sequence>
<dbReference type="Gene3D" id="3.40.50.300">
    <property type="entry name" value="P-loop containing nucleotide triphosphate hydrolases"/>
    <property type="match status" value="1"/>
</dbReference>
<organism evidence="6 7">
    <name type="scientific">Cutaneotrichosporon oleaginosum</name>
    <dbReference type="NCBI Taxonomy" id="879819"/>
    <lineage>
        <taxon>Eukaryota</taxon>
        <taxon>Fungi</taxon>
        <taxon>Dikarya</taxon>
        <taxon>Basidiomycota</taxon>
        <taxon>Agaricomycotina</taxon>
        <taxon>Tremellomycetes</taxon>
        <taxon>Trichosporonales</taxon>
        <taxon>Trichosporonaceae</taxon>
        <taxon>Cutaneotrichosporon</taxon>
    </lineage>
</organism>
<dbReference type="PROSITE" id="PS50009">
    <property type="entry name" value="RASGEF_CAT"/>
    <property type="match status" value="1"/>
</dbReference>
<evidence type="ECO:0000259" key="5">
    <source>
        <dbReference type="PROSITE" id="PS50212"/>
    </source>
</evidence>
<proteinExistence type="predicted"/>
<feature type="domain" description="Ras-GEF" evidence="4">
    <location>
        <begin position="734"/>
        <end position="970"/>
    </location>
</feature>
<name>A0A0J0XQU3_9TREE</name>
<dbReference type="SMART" id="SM00147">
    <property type="entry name" value="RasGEF"/>
    <property type="match status" value="1"/>
</dbReference>
<dbReference type="SUPFAM" id="SSF52540">
    <property type="entry name" value="P-loop containing nucleoside triphosphate hydrolases"/>
    <property type="match status" value="1"/>
</dbReference>
<dbReference type="PANTHER" id="PTHR23113">
    <property type="entry name" value="GUANINE NUCLEOTIDE EXCHANGE FACTOR"/>
    <property type="match status" value="1"/>
</dbReference>
<feature type="region of interest" description="Disordered" evidence="3">
    <location>
        <begin position="1"/>
        <end position="44"/>
    </location>
</feature>
<dbReference type="InterPro" id="IPR023578">
    <property type="entry name" value="Ras_GEF_dom_sf"/>
</dbReference>